<keyword evidence="7 9" id="KW-0408">Iron</keyword>
<reference evidence="11 12" key="1">
    <citation type="journal article" date="2016" name="Mol. Biol. Evol.">
        <title>Comparative Genomics of Early-Diverging Mushroom-Forming Fungi Provides Insights into the Origins of Lignocellulose Decay Capabilities.</title>
        <authorList>
            <person name="Nagy L.G."/>
            <person name="Riley R."/>
            <person name="Tritt A."/>
            <person name="Adam C."/>
            <person name="Daum C."/>
            <person name="Floudas D."/>
            <person name="Sun H."/>
            <person name="Yadav J.S."/>
            <person name="Pangilinan J."/>
            <person name="Larsson K.H."/>
            <person name="Matsuura K."/>
            <person name="Barry K."/>
            <person name="Labutti K."/>
            <person name="Kuo R."/>
            <person name="Ohm R.A."/>
            <person name="Bhattacharya S.S."/>
            <person name="Shirouzu T."/>
            <person name="Yoshinaga Y."/>
            <person name="Martin F.M."/>
            <person name="Grigoriev I.V."/>
            <person name="Hibbett D.S."/>
        </authorList>
    </citation>
    <scope>NUCLEOTIDE SEQUENCE [LARGE SCALE GENOMIC DNA]</scope>
    <source>
        <strain evidence="11 12">HHB9708</strain>
    </source>
</reference>
<feature type="binding site" description="axial binding residue" evidence="9">
    <location>
        <position position="482"/>
    </location>
    <ligand>
        <name>heme</name>
        <dbReference type="ChEBI" id="CHEBI:30413"/>
    </ligand>
    <ligandPart>
        <name>Fe</name>
        <dbReference type="ChEBI" id="CHEBI:18248"/>
    </ligandPart>
</feature>
<evidence type="ECO:0000256" key="9">
    <source>
        <dbReference type="PIRSR" id="PIRSR602401-1"/>
    </source>
</evidence>
<evidence type="ECO:0000256" key="4">
    <source>
        <dbReference type="ARBA" id="ARBA00022617"/>
    </source>
</evidence>
<dbReference type="GO" id="GO:0004497">
    <property type="term" value="F:monooxygenase activity"/>
    <property type="evidence" value="ECO:0007669"/>
    <property type="project" value="UniProtKB-KW"/>
</dbReference>
<sequence length="545" mass="61383">MFQAYNLFLTATWAGAFLLVAFCVFALVKSRSSSIRNVPGPSPPSWFAGHLHLLFNSEVATVERNCFNEFGHTWRIKGSLGNDILMTADPKAIQYILQTSAYRFQRLHVKRAIVKLITGPSILWAEHEVHKRHRKVMLPAFGMPEARALSPVFRTAVLKMVAVWNTAVTASKDGIVVNMPASLARATLDAIGNAAFDYDFGSVENRDNQLANHFQHLFQKTRGQPSYRKVFFENIVSTVLPLTLLRYLKYIPSSGIQYANRSLKLSNTVAAELVNLKQDDLWTRNSGKDVMTLLVNSNNSEVEKAKLSQDEMLAQMSAIMIAGHETTSNSVTWTLWELAKHPDIQDRLRSEIRSFVFEASERGLDAIPAEDYEKMAYTTAVMKEILRYHNVVIMVMREAAKDCIVPLEYPVRSTTGERLTHIPLQKATKVFISLSQYNRLTALWGSDADAFNPDRWLKAVTPGTRLGVYANLATFGAGIHACIGWRFAIVEMQAFLIELIHHFEFEMTEEARHIKRERAAGMIPLVQGQEDKGIQLPLKVKVAQA</sequence>
<evidence type="ECO:0000256" key="5">
    <source>
        <dbReference type="ARBA" id="ARBA00022723"/>
    </source>
</evidence>
<dbReference type="InterPro" id="IPR036396">
    <property type="entry name" value="Cyt_P450_sf"/>
</dbReference>
<dbReference type="PANTHER" id="PTHR24305">
    <property type="entry name" value="CYTOCHROME P450"/>
    <property type="match status" value="1"/>
</dbReference>
<dbReference type="PRINTS" id="PR00385">
    <property type="entry name" value="P450"/>
</dbReference>
<keyword evidence="4 9" id="KW-0349">Heme</keyword>
<dbReference type="InterPro" id="IPR002401">
    <property type="entry name" value="Cyt_P450_E_grp-I"/>
</dbReference>
<dbReference type="EMBL" id="KV419399">
    <property type="protein sequence ID" value="KZS96408.1"/>
    <property type="molecule type" value="Genomic_DNA"/>
</dbReference>
<protein>
    <submittedName>
        <fullName evidence="11">Cytochrome P450</fullName>
    </submittedName>
</protein>
<evidence type="ECO:0000313" key="12">
    <source>
        <dbReference type="Proteomes" id="UP000076722"/>
    </source>
</evidence>
<keyword evidence="8 10" id="KW-0503">Monooxygenase</keyword>
<keyword evidence="6 10" id="KW-0560">Oxidoreductase</keyword>
<dbReference type="SUPFAM" id="SSF48264">
    <property type="entry name" value="Cytochrome P450"/>
    <property type="match status" value="1"/>
</dbReference>
<dbReference type="OrthoDB" id="1470350at2759"/>
<comment type="pathway">
    <text evidence="2">Secondary metabolite biosynthesis.</text>
</comment>
<gene>
    <name evidence="11" type="ORF">SISNIDRAFT_314033</name>
</gene>
<evidence type="ECO:0000256" key="7">
    <source>
        <dbReference type="ARBA" id="ARBA00023004"/>
    </source>
</evidence>
<evidence type="ECO:0000256" key="10">
    <source>
        <dbReference type="RuleBase" id="RU000461"/>
    </source>
</evidence>
<proteinExistence type="inferred from homology"/>
<organism evidence="11 12">
    <name type="scientific">Sistotremastrum niveocremeum HHB9708</name>
    <dbReference type="NCBI Taxonomy" id="1314777"/>
    <lineage>
        <taxon>Eukaryota</taxon>
        <taxon>Fungi</taxon>
        <taxon>Dikarya</taxon>
        <taxon>Basidiomycota</taxon>
        <taxon>Agaricomycotina</taxon>
        <taxon>Agaricomycetes</taxon>
        <taxon>Sistotremastrales</taxon>
        <taxon>Sistotremastraceae</taxon>
        <taxon>Sertulicium</taxon>
        <taxon>Sertulicium niveocremeum</taxon>
    </lineage>
</organism>
<evidence type="ECO:0000256" key="2">
    <source>
        <dbReference type="ARBA" id="ARBA00005179"/>
    </source>
</evidence>
<dbReference type="InterPro" id="IPR001128">
    <property type="entry name" value="Cyt_P450"/>
</dbReference>
<dbReference type="InterPro" id="IPR050121">
    <property type="entry name" value="Cytochrome_P450_monoxygenase"/>
</dbReference>
<evidence type="ECO:0000256" key="6">
    <source>
        <dbReference type="ARBA" id="ARBA00023002"/>
    </source>
</evidence>
<dbReference type="InterPro" id="IPR017972">
    <property type="entry name" value="Cyt_P450_CS"/>
</dbReference>
<dbReference type="GO" id="GO:0020037">
    <property type="term" value="F:heme binding"/>
    <property type="evidence" value="ECO:0007669"/>
    <property type="project" value="InterPro"/>
</dbReference>
<dbReference type="Proteomes" id="UP000076722">
    <property type="component" value="Unassembled WGS sequence"/>
</dbReference>
<dbReference type="GO" id="GO:0005506">
    <property type="term" value="F:iron ion binding"/>
    <property type="evidence" value="ECO:0007669"/>
    <property type="project" value="InterPro"/>
</dbReference>
<evidence type="ECO:0000313" key="11">
    <source>
        <dbReference type="EMBL" id="KZS96408.1"/>
    </source>
</evidence>
<name>A0A164XYF7_9AGAM</name>
<dbReference type="PANTHER" id="PTHR24305:SF166">
    <property type="entry name" value="CYTOCHROME P450 12A4, MITOCHONDRIAL-RELATED"/>
    <property type="match status" value="1"/>
</dbReference>
<dbReference type="PRINTS" id="PR00463">
    <property type="entry name" value="EP450I"/>
</dbReference>
<evidence type="ECO:0000256" key="1">
    <source>
        <dbReference type="ARBA" id="ARBA00001971"/>
    </source>
</evidence>
<accession>A0A164XYF7</accession>
<keyword evidence="5 9" id="KW-0479">Metal-binding</keyword>
<comment type="cofactor">
    <cofactor evidence="1 9">
        <name>heme</name>
        <dbReference type="ChEBI" id="CHEBI:30413"/>
    </cofactor>
</comment>
<keyword evidence="12" id="KW-1185">Reference proteome</keyword>
<dbReference type="STRING" id="1314777.A0A164XYF7"/>
<evidence type="ECO:0000256" key="8">
    <source>
        <dbReference type="ARBA" id="ARBA00023033"/>
    </source>
</evidence>
<dbReference type="AlphaFoldDB" id="A0A164XYF7"/>
<dbReference type="Gene3D" id="1.10.630.10">
    <property type="entry name" value="Cytochrome P450"/>
    <property type="match status" value="1"/>
</dbReference>
<comment type="similarity">
    <text evidence="3 10">Belongs to the cytochrome P450 family.</text>
</comment>
<dbReference type="PROSITE" id="PS00086">
    <property type="entry name" value="CYTOCHROME_P450"/>
    <property type="match status" value="1"/>
</dbReference>
<dbReference type="Pfam" id="PF00067">
    <property type="entry name" value="p450"/>
    <property type="match status" value="1"/>
</dbReference>
<dbReference type="GO" id="GO:0016705">
    <property type="term" value="F:oxidoreductase activity, acting on paired donors, with incorporation or reduction of molecular oxygen"/>
    <property type="evidence" value="ECO:0007669"/>
    <property type="project" value="InterPro"/>
</dbReference>
<evidence type="ECO:0000256" key="3">
    <source>
        <dbReference type="ARBA" id="ARBA00010617"/>
    </source>
</evidence>